<comment type="caution">
    <text evidence="1">The sequence shown here is derived from an EMBL/GenBank/DDBJ whole genome shotgun (WGS) entry which is preliminary data.</text>
</comment>
<sequence>MFLCKTGLVIDGKCKCLKLSSWSWLSGQENMISIILQHFATYFEHLHRISHFGWIQAWLPVDLSTLHSQSVILHVSSCVVVSFYREPQNVHGGEGIIVEDWAPPHILHGDLQFQAAHISSSTFLI</sequence>
<name>A0AAD6ME08_9ROSI</name>
<dbReference type="Proteomes" id="UP001164929">
    <property type="component" value="Chromosome 10"/>
</dbReference>
<gene>
    <name evidence="1" type="ORF">NC653_026400</name>
</gene>
<keyword evidence="2" id="KW-1185">Reference proteome</keyword>
<dbReference type="EMBL" id="JAQIZT010000010">
    <property type="protein sequence ID" value="KAJ6983566.1"/>
    <property type="molecule type" value="Genomic_DNA"/>
</dbReference>
<dbReference type="AlphaFoldDB" id="A0AAD6ME08"/>
<evidence type="ECO:0000313" key="2">
    <source>
        <dbReference type="Proteomes" id="UP001164929"/>
    </source>
</evidence>
<protein>
    <submittedName>
        <fullName evidence="1">Uncharacterized protein</fullName>
    </submittedName>
</protein>
<accession>A0AAD6ME08</accession>
<organism evidence="1 2">
    <name type="scientific">Populus alba x Populus x berolinensis</name>
    <dbReference type="NCBI Taxonomy" id="444605"/>
    <lineage>
        <taxon>Eukaryota</taxon>
        <taxon>Viridiplantae</taxon>
        <taxon>Streptophyta</taxon>
        <taxon>Embryophyta</taxon>
        <taxon>Tracheophyta</taxon>
        <taxon>Spermatophyta</taxon>
        <taxon>Magnoliopsida</taxon>
        <taxon>eudicotyledons</taxon>
        <taxon>Gunneridae</taxon>
        <taxon>Pentapetalae</taxon>
        <taxon>rosids</taxon>
        <taxon>fabids</taxon>
        <taxon>Malpighiales</taxon>
        <taxon>Salicaceae</taxon>
        <taxon>Saliceae</taxon>
        <taxon>Populus</taxon>
    </lineage>
</organism>
<reference evidence="1" key="1">
    <citation type="journal article" date="2023" name="Mol. Ecol. Resour.">
        <title>Chromosome-level genome assembly of a triploid poplar Populus alba 'Berolinensis'.</title>
        <authorList>
            <person name="Chen S."/>
            <person name="Yu Y."/>
            <person name="Wang X."/>
            <person name="Wang S."/>
            <person name="Zhang T."/>
            <person name="Zhou Y."/>
            <person name="He R."/>
            <person name="Meng N."/>
            <person name="Wang Y."/>
            <person name="Liu W."/>
            <person name="Liu Z."/>
            <person name="Liu J."/>
            <person name="Guo Q."/>
            <person name="Huang H."/>
            <person name="Sederoff R.R."/>
            <person name="Wang G."/>
            <person name="Qu G."/>
            <person name="Chen S."/>
        </authorList>
    </citation>
    <scope>NUCLEOTIDE SEQUENCE</scope>
    <source>
        <strain evidence="1">SC-2020</strain>
    </source>
</reference>
<evidence type="ECO:0000313" key="1">
    <source>
        <dbReference type="EMBL" id="KAJ6983566.1"/>
    </source>
</evidence>
<proteinExistence type="predicted"/>